<evidence type="ECO:0000256" key="3">
    <source>
        <dbReference type="ARBA" id="ARBA00022840"/>
    </source>
</evidence>
<feature type="compositionally biased region" description="Low complexity" evidence="4">
    <location>
        <begin position="132"/>
        <end position="152"/>
    </location>
</feature>
<dbReference type="SUPFAM" id="SSF100950">
    <property type="entry name" value="NagB/RpiA/CoA transferase-like"/>
    <property type="match status" value="1"/>
</dbReference>
<sequence>MSEETNTVGSTTDEVDVTAEKKDVRRRIRAARTARRREQGPEARAEEAEAIAAAVLAHLDACPEAGAAGWGTPGATIAAFRSTPSEPDTSVLLDTLLQRGVRVLVPRTRDDLALDWHELLPPGRRPAGEAGGSTAVPDAPAVAPAGTAVSAPTPSPGTPPEAIAAETPAAAPATTPATAPTGSRTDGEAPGAASRADGRAELPADDGTADEGPALGLDAVGDITAMILPGIAVDRCGRRLGQGGGCYDRTLPRMRPDTCHAVLLFDDEVVDAVPFSGYDRPVPAVVTPGGGWRRLGDA</sequence>
<keyword evidence="3" id="KW-0067">ATP-binding</keyword>
<organism evidence="5 6">
    <name type="scientific">Mobilicoccus pelagius NBRC 104925</name>
    <dbReference type="NCBI Taxonomy" id="1089455"/>
    <lineage>
        <taxon>Bacteria</taxon>
        <taxon>Bacillati</taxon>
        <taxon>Actinomycetota</taxon>
        <taxon>Actinomycetes</taxon>
        <taxon>Micrococcales</taxon>
        <taxon>Dermatophilaceae</taxon>
        <taxon>Mobilicoccus</taxon>
    </lineage>
</organism>
<keyword evidence="6" id="KW-1185">Reference proteome</keyword>
<dbReference type="GO" id="GO:0035999">
    <property type="term" value="P:tetrahydrofolate interconversion"/>
    <property type="evidence" value="ECO:0007669"/>
    <property type="project" value="TreeGrafter"/>
</dbReference>
<accession>H5USJ6</accession>
<dbReference type="InterPro" id="IPR037171">
    <property type="entry name" value="NagB/RpiA_transferase-like"/>
</dbReference>
<evidence type="ECO:0000256" key="4">
    <source>
        <dbReference type="SAM" id="MobiDB-lite"/>
    </source>
</evidence>
<dbReference type="Proteomes" id="UP000004367">
    <property type="component" value="Unassembled WGS sequence"/>
</dbReference>
<keyword evidence="2" id="KW-0547">Nucleotide-binding</keyword>
<dbReference type="GO" id="GO:0005524">
    <property type="term" value="F:ATP binding"/>
    <property type="evidence" value="ECO:0007669"/>
    <property type="project" value="UniProtKB-KW"/>
</dbReference>
<comment type="caution">
    <text evidence="5">The sequence shown here is derived from an EMBL/GenBank/DDBJ whole genome shotgun (WGS) entry which is preliminary data.</text>
</comment>
<dbReference type="Pfam" id="PF01812">
    <property type="entry name" value="5-FTHF_cyc-lig"/>
    <property type="match status" value="1"/>
</dbReference>
<name>H5USJ6_9MICO</name>
<dbReference type="InterPro" id="IPR024185">
    <property type="entry name" value="FTHF_cligase-like_sf"/>
</dbReference>
<dbReference type="STRING" id="1089455.MOPEL_078_00930"/>
<proteinExistence type="inferred from homology"/>
<gene>
    <name evidence="5" type="ORF">MOPEL_078_00930</name>
</gene>
<evidence type="ECO:0000313" key="5">
    <source>
        <dbReference type="EMBL" id="GAB48704.1"/>
    </source>
</evidence>
<feature type="region of interest" description="Disordered" evidence="4">
    <location>
        <begin position="119"/>
        <end position="213"/>
    </location>
</feature>
<dbReference type="eggNOG" id="COG0212">
    <property type="taxonomic scope" value="Bacteria"/>
</dbReference>
<evidence type="ECO:0000313" key="6">
    <source>
        <dbReference type="Proteomes" id="UP000004367"/>
    </source>
</evidence>
<dbReference type="OrthoDB" id="3242798at2"/>
<dbReference type="PANTHER" id="PTHR23407:SF1">
    <property type="entry name" value="5-FORMYLTETRAHYDROFOLATE CYCLO-LIGASE"/>
    <property type="match status" value="1"/>
</dbReference>
<dbReference type="PANTHER" id="PTHR23407">
    <property type="entry name" value="ATPASE INHIBITOR/5-FORMYLTETRAHYDROFOLATE CYCLO-LIGASE"/>
    <property type="match status" value="1"/>
</dbReference>
<reference evidence="5 6" key="1">
    <citation type="submission" date="2012-02" db="EMBL/GenBank/DDBJ databases">
        <title>Whole genome shotgun sequence of Mobilicoccus pelagius NBRC 104925.</title>
        <authorList>
            <person name="Yoshida Y."/>
            <person name="Hosoyama A."/>
            <person name="Tsuchikane K."/>
            <person name="Katsumata H."/>
            <person name="Yamazaki S."/>
            <person name="Fujita N."/>
        </authorList>
    </citation>
    <scope>NUCLEOTIDE SEQUENCE [LARGE SCALE GENOMIC DNA]</scope>
    <source>
        <strain evidence="5 6">NBRC 104925</strain>
    </source>
</reference>
<dbReference type="EMBL" id="BAFE01000056">
    <property type="protein sequence ID" value="GAB48704.1"/>
    <property type="molecule type" value="Genomic_DNA"/>
</dbReference>
<protein>
    <recommendedName>
        <fullName evidence="7">5-formyltetrahydrofolate cyclo-ligase</fullName>
    </recommendedName>
</protein>
<dbReference type="GO" id="GO:0030272">
    <property type="term" value="F:5-formyltetrahydrofolate cyclo-ligase activity"/>
    <property type="evidence" value="ECO:0007669"/>
    <property type="project" value="TreeGrafter"/>
</dbReference>
<feature type="compositionally biased region" description="Low complexity" evidence="4">
    <location>
        <begin position="160"/>
        <end position="181"/>
    </location>
</feature>
<feature type="compositionally biased region" description="Polar residues" evidence="4">
    <location>
        <begin position="1"/>
        <end position="12"/>
    </location>
</feature>
<dbReference type="Gene3D" id="3.40.50.10420">
    <property type="entry name" value="NagB/RpiA/CoA transferase-like"/>
    <property type="match status" value="1"/>
</dbReference>
<evidence type="ECO:0000256" key="1">
    <source>
        <dbReference type="ARBA" id="ARBA00010638"/>
    </source>
</evidence>
<dbReference type="GO" id="GO:0009396">
    <property type="term" value="P:folic acid-containing compound biosynthetic process"/>
    <property type="evidence" value="ECO:0007669"/>
    <property type="project" value="TreeGrafter"/>
</dbReference>
<evidence type="ECO:0000256" key="2">
    <source>
        <dbReference type="ARBA" id="ARBA00022741"/>
    </source>
</evidence>
<dbReference type="RefSeq" id="WP_009482602.1">
    <property type="nucleotide sequence ID" value="NZ_BAFE01000056.1"/>
</dbReference>
<dbReference type="InterPro" id="IPR002698">
    <property type="entry name" value="FTHF_cligase"/>
</dbReference>
<dbReference type="AlphaFoldDB" id="H5USJ6"/>
<evidence type="ECO:0008006" key="7">
    <source>
        <dbReference type="Google" id="ProtNLM"/>
    </source>
</evidence>
<feature type="region of interest" description="Disordered" evidence="4">
    <location>
        <begin position="1"/>
        <end position="23"/>
    </location>
</feature>
<comment type="similarity">
    <text evidence="1">Belongs to the 5-formyltetrahydrofolate cyclo-ligase family.</text>
</comment>